<keyword evidence="3 6" id="KW-0812">Transmembrane</keyword>
<comment type="subcellular location">
    <subcellularLocation>
        <location evidence="1 6">Cell membrane</location>
        <topology evidence="1 6">Multi-pass membrane protein</topology>
    </subcellularLocation>
</comment>
<keyword evidence="2 6" id="KW-1003">Cell membrane</keyword>
<dbReference type="PANTHER" id="PTHR46795:SF3">
    <property type="entry name" value="ABC TRANSPORTER PERMEASE"/>
    <property type="match status" value="1"/>
</dbReference>
<comment type="caution">
    <text evidence="8">The sequence shown here is derived from an EMBL/GenBank/DDBJ whole genome shotgun (WGS) entry which is preliminary data.</text>
</comment>
<dbReference type="InterPro" id="IPR027022">
    <property type="entry name" value="ABC_permease_BceB-typ"/>
</dbReference>
<feature type="transmembrane region" description="Helical" evidence="6">
    <location>
        <begin position="597"/>
        <end position="619"/>
    </location>
</feature>
<feature type="domain" description="ABC3 transporter permease C-terminal" evidence="7">
    <location>
        <begin position="60"/>
        <end position="180"/>
    </location>
</feature>
<sequence>MSSSIYMRLALTNLRNNRKTYLPYILTAALTVMMYYIINALGRSSSIPDDSALHSCLGIASNIMVVFAVIFLFYTNSFLIKRRKKELGVYNILGMGKRHIAKMLCVETLLTGVVSIGAGLVFGLIFSRLMYLVLLKIVHYDVRMSFEVSAPALIAALVLFLIIFAMTLAYNLLQIRHAKPVELLRGSSQGEKEPKTRWVLTIFGVIMLGIGYYIALTTESPLAALQLFFVAVVCVILGTYSLFVAGSIALLKALRRRKNFYYKPNHFTSVSGMIYRMKQNGVGLANICILSTMVLVIISSTVSLYVGMEDVLSARFSREFSVTITPGASEQEEELQNLIDRVAEEHGVERTNELAYHEGSAAAVRDGDSFDLASDQDYDLSVSSVYEVYLIPLEDYNQMEGEQASLAEDEVLAYDPEGSYGEDTLTIADKTYQVKDEPDELRIEPKNQTRTVHGIYIIVRDTQEIEEVMAYVREHSSMQEEYLEDATKIDYVAAFDMNGSDKKKADMSQQLQEEVMNAQFPGALCESRELSRESFYLLYGGILFIGLYLGIMFLMATVLIIYYKQISEGYDDRERYQIMQKVGMSKREVRRSIRSQVLTVFFLPLIAAFIHIAVAFKVITKLLATMNLVNVPLFAVCTVVTGAVFAVFYVIVFAVTAREYYKIVN</sequence>
<name>A0A9D1R9A2_9FIRM</name>
<feature type="transmembrane region" description="Helical" evidence="6">
    <location>
        <begin position="196"/>
        <end position="215"/>
    </location>
</feature>
<feature type="transmembrane region" description="Helical" evidence="6">
    <location>
        <begin position="153"/>
        <end position="175"/>
    </location>
</feature>
<dbReference type="EMBL" id="DXGF01000114">
    <property type="protein sequence ID" value="HIW83898.1"/>
    <property type="molecule type" value="Genomic_DNA"/>
</dbReference>
<dbReference type="GO" id="GO:0055085">
    <property type="term" value="P:transmembrane transport"/>
    <property type="evidence" value="ECO:0007669"/>
    <property type="project" value="UniProtKB-UniRule"/>
</dbReference>
<dbReference type="PIRSF" id="PIRSF018968">
    <property type="entry name" value="ABC_permease_BceB"/>
    <property type="match status" value="1"/>
</dbReference>
<evidence type="ECO:0000256" key="5">
    <source>
        <dbReference type="ARBA" id="ARBA00023136"/>
    </source>
</evidence>
<evidence type="ECO:0000256" key="1">
    <source>
        <dbReference type="ARBA" id="ARBA00004651"/>
    </source>
</evidence>
<dbReference type="AlphaFoldDB" id="A0A9D1R9A2"/>
<feature type="transmembrane region" description="Helical" evidence="6">
    <location>
        <begin position="283"/>
        <end position="308"/>
    </location>
</feature>
<feature type="transmembrane region" description="Helical" evidence="6">
    <location>
        <begin position="631"/>
        <end position="655"/>
    </location>
</feature>
<evidence type="ECO:0000313" key="9">
    <source>
        <dbReference type="Proteomes" id="UP000824263"/>
    </source>
</evidence>
<reference evidence="8" key="2">
    <citation type="submission" date="2021-04" db="EMBL/GenBank/DDBJ databases">
        <authorList>
            <person name="Gilroy R."/>
        </authorList>
    </citation>
    <scope>NUCLEOTIDE SEQUENCE</scope>
    <source>
        <strain evidence="8">ChiSxjej1B13-11762</strain>
    </source>
</reference>
<reference evidence="8" key="1">
    <citation type="journal article" date="2021" name="PeerJ">
        <title>Extensive microbial diversity within the chicken gut microbiome revealed by metagenomics and culture.</title>
        <authorList>
            <person name="Gilroy R."/>
            <person name="Ravi A."/>
            <person name="Getino M."/>
            <person name="Pursley I."/>
            <person name="Horton D.L."/>
            <person name="Alikhan N.F."/>
            <person name="Baker D."/>
            <person name="Gharbi K."/>
            <person name="Hall N."/>
            <person name="Watson M."/>
            <person name="Adriaenssens E.M."/>
            <person name="Foster-Nyarko E."/>
            <person name="Jarju S."/>
            <person name="Secka A."/>
            <person name="Antonio M."/>
            <person name="Oren A."/>
            <person name="Chaudhuri R.R."/>
            <person name="La Ragione R."/>
            <person name="Hildebrand F."/>
            <person name="Pallen M.J."/>
        </authorList>
    </citation>
    <scope>NUCLEOTIDE SEQUENCE</scope>
    <source>
        <strain evidence="8">ChiSxjej1B13-11762</strain>
    </source>
</reference>
<evidence type="ECO:0000256" key="3">
    <source>
        <dbReference type="ARBA" id="ARBA00022692"/>
    </source>
</evidence>
<keyword evidence="5 6" id="KW-0472">Membrane</keyword>
<feature type="transmembrane region" description="Helical" evidence="6">
    <location>
        <begin position="58"/>
        <end position="79"/>
    </location>
</feature>
<organism evidence="8 9">
    <name type="scientific">Candidatus Dorea gallistercoris</name>
    <dbReference type="NCBI Taxonomy" id="2838542"/>
    <lineage>
        <taxon>Bacteria</taxon>
        <taxon>Bacillati</taxon>
        <taxon>Bacillota</taxon>
        <taxon>Clostridia</taxon>
        <taxon>Lachnospirales</taxon>
        <taxon>Lachnospiraceae</taxon>
        <taxon>Dorea</taxon>
    </lineage>
</organism>
<evidence type="ECO:0000256" key="6">
    <source>
        <dbReference type="PIRNR" id="PIRNR018968"/>
    </source>
</evidence>
<dbReference type="GO" id="GO:0005886">
    <property type="term" value="C:plasma membrane"/>
    <property type="evidence" value="ECO:0007669"/>
    <property type="project" value="UniProtKB-SubCell"/>
</dbReference>
<gene>
    <name evidence="8" type="ORF">H9873_06220</name>
</gene>
<feature type="transmembrane region" description="Helical" evidence="6">
    <location>
        <begin position="21"/>
        <end position="38"/>
    </location>
</feature>
<feature type="transmembrane region" description="Helical" evidence="6">
    <location>
        <begin position="100"/>
        <end position="133"/>
    </location>
</feature>
<evidence type="ECO:0000259" key="7">
    <source>
        <dbReference type="Pfam" id="PF02687"/>
    </source>
</evidence>
<evidence type="ECO:0000256" key="4">
    <source>
        <dbReference type="ARBA" id="ARBA00022989"/>
    </source>
</evidence>
<dbReference type="Pfam" id="PF02687">
    <property type="entry name" value="FtsX"/>
    <property type="match status" value="1"/>
</dbReference>
<feature type="transmembrane region" description="Helical" evidence="6">
    <location>
        <begin position="536"/>
        <end position="563"/>
    </location>
</feature>
<dbReference type="PANTHER" id="PTHR46795">
    <property type="entry name" value="ABC TRANSPORTER PERMEASE-RELATED-RELATED"/>
    <property type="match status" value="1"/>
</dbReference>
<evidence type="ECO:0000256" key="2">
    <source>
        <dbReference type="ARBA" id="ARBA00022475"/>
    </source>
</evidence>
<proteinExistence type="inferred from homology"/>
<evidence type="ECO:0000313" key="8">
    <source>
        <dbReference type="EMBL" id="HIW83898.1"/>
    </source>
</evidence>
<dbReference type="InterPro" id="IPR003838">
    <property type="entry name" value="ABC3_permease_C"/>
</dbReference>
<protein>
    <submittedName>
        <fullName evidence="8">ABC transporter permease</fullName>
    </submittedName>
</protein>
<dbReference type="InterPro" id="IPR052536">
    <property type="entry name" value="ABC-4_Integral_Memb_Prot"/>
</dbReference>
<keyword evidence="6" id="KW-0813">Transport</keyword>
<feature type="transmembrane region" description="Helical" evidence="6">
    <location>
        <begin position="227"/>
        <end position="251"/>
    </location>
</feature>
<accession>A0A9D1R9A2</accession>
<keyword evidence="4 6" id="KW-1133">Transmembrane helix</keyword>
<dbReference type="Proteomes" id="UP000824263">
    <property type="component" value="Unassembled WGS sequence"/>
</dbReference>
<comment type="similarity">
    <text evidence="6">Belongs to the ABC-4 integral membrane protein family.</text>
</comment>